<dbReference type="Proteomes" id="UP000321750">
    <property type="component" value="Unassembled WGS sequence"/>
</dbReference>
<sequence length="66" mass="6835">MAARDTKPAFDPDAYLSAGLGILDLAIDPDWAPAIVANLKVLHAAAELVASFLLADEAEAAPVFEA</sequence>
<organism evidence="1 2">
    <name type="scientific">Methylobacterium gnaphalii</name>
    <dbReference type="NCBI Taxonomy" id="1010610"/>
    <lineage>
        <taxon>Bacteria</taxon>
        <taxon>Pseudomonadati</taxon>
        <taxon>Pseudomonadota</taxon>
        <taxon>Alphaproteobacteria</taxon>
        <taxon>Hyphomicrobiales</taxon>
        <taxon>Methylobacteriaceae</taxon>
        <taxon>Methylobacterium</taxon>
    </lineage>
</organism>
<name>A0A512JME7_9HYPH</name>
<comment type="caution">
    <text evidence="1">The sequence shown here is derived from an EMBL/GenBank/DDBJ whole genome shotgun (WGS) entry which is preliminary data.</text>
</comment>
<evidence type="ECO:0000313" key="2">
    <source>
        <dbReference type="Proteomes" id="UP000321750"/>
    </source>
</evidence>
<reference evidence="1 2" key="1">
    <citation type="submission" date="2019-07" db="EMBL/GenBank/DDBJ databases">
        <title>Whole genome shotgun sequence of Methylobacterium gnaphalii NBRC 107716.</title>
        <authorList>
            <person name="Hosoyama A."/>
            <person name="Uohara A."/>
            <person name="Ohji S."/>
            <person name="Ichikawa N."/>
        </authorList>
    </citation>
    <scope>NUCLEOTIDE SEQUENCE [LARGE SCALE GENOMIC DNA]</scope>
    <source>
        <strain evidence="1 2">NBRC 107716</strain>
    </source>
</reference>
<dbReference type="OrthoDB" id="7933911at2"/>
<accession>A0A512JME7</accession>
<keyword evidence="2" id="KW-1185">Reference proteome</keyword>
<proteinExistence type="predicted"/>
<evidence type="ECO:0008006" key="3">
    <source>
        <dbReference type="Google" id="ProtNLM"/>
    </source>
</evidence>
<protein>
    <recommendedName>
        <fullName evidence="3">DUF4089 domain-containing protein</fullName>
    </recommendedName>
</protein>
<dbReference type="AlphaFoldDB" id="A0A512JME7"/>
<dbReference type="Pfam" id="PF13318">
    <property type="entry name" value="AtzG-like"/>
    <property type="match status" value="1"/>
</dbReference>
<evidence type="ECO:0000313" key="1">
    <source>
        <dbReference type="EMBL" id="GEP11141.1"/>
    </source>
</evidence>
<dbReference type="EMBL" id="BJZV01000016">
    <property type="protein sequence ID" value="GEP11141.1"/>
    <property type="molecule type" value="Genomic_DNA"/>
</dbReference>
<dbReference type="InterPro" id="IPR025148">
    <property type="entry name" value="AtzG-like"/>
</dbReference>
<gene>
    <name evidence="1" type="ORF">MGN01_29860</name>
</gene>